<feature type="transmembrane region" description="Helical" evidence="8">
    <location>
        <begin position="125"/>
        <end position="145"/>
    </location>
</feature>
<dbReference type="Gene3D" id="1.20.1530.20">
    <property type="match status" value="1"/>
</dbReference>
<keyword evidence="7 8" id="KW-0472">Membrane</keyword>
<evidence type="ECO:0000256" key="4">
    <source>
        <dbReference type="ARBA" id="ARBA00022475"/>
    </source>
</evidence>
<dbReference type="PANTHER" id="PTHR36838">
    <property type="entry name" value="AUXIN EFFLUX CARRIER FAMILY PROTEIN"/>
    <property type="match status" value="1"/>
</dbReference>
<name>A0A6L6GBP8_9GAMM</name>
<sequence>MSLLIFVSLFPLIALIAMGYVLKKKIFVEESFWKGAEKVNYYIFFPAMLFLNLAFAEINANAIHQIMLVVGAAFAIALTVLYSIKAFNKTSPERFGVYVQSILRFNTYIGLAVVASLFQQKGMTLFAIILVFCIPIVNIFSVLALTSADQMKPLNVVISLFKNPLIMGCIVGGLFNISGLTLWVGFEGFLKQLALCSLPLGLMCVGAALQFKGLSRDLFPITLNTLARMFIMPSLAFALCYMFNIPKLETQIIVLFFALPTASSAYILTKVLGGDSRLMASIISIQTVVAALSLPIILYFIF</sequence>
<accession>A0A6L6GBP8</accession>
<keyword evidence="3" id="KW-0813">Transport</keyword>
<feature type="transmembrane region" description="Helical" evidence="8">
    <location>
        <begin position="39"/>
        <end position="59"/>
    </location>
</feature>
<evidence type="ECO:0000313" key="12">
    <source>
        <dbReference type="Proteomes" id="UP001278995"/>
    </source>
</evidence>
<evidence type="ECO:0000256" key="7">
    <source>
        <dbReference type="ARBA" id="ARBA00023136"/>
    </source>
</evidence>
<gene>
    <name evidence="10" type="ORF">GIX10_00665</name>
    <name evidence="9" type="ORF">SKM51_05015</name>
</gene>
<dbReference type="InterPro" id="IPR004776">
    <property type="entry name" value="Mem_transp_PIN-like"/>
</dbReference>
<evidence type="ECO:0000256" key="2">
    <source>
        <dbReference type="ARBA" id="ARBA00010145"/>
    </source>
</evidence>
<dbReference type="Proteomes" id="UP000473854">
    <property type="component" value="Unassembled WGS sequence"/>
</dbReference>
<keyword evidence="4" id="KW-1003">Cell membrane</keyword>
<comment type="similarity">
    <text evidence="2">Belongs to the auxin efflux carrier (TC 2.A.69) family.</text>
</comment>
<dbReference type="EMBL" id="JAXHPL010000018">
    <property type="protein sequence ID" value="MDY6486558.1"/>
    <property type="molecule type" value="Genomic_DNA"/>
</dbReference>
<evidence type="ECO:0000256" key="5">
    <source>
        <dbReference type="ARBA" id="ARBA00022692"/>
    </source>
</evidence>
<keyword evidence="5 8" id="KW-0812">Transmembrane</keyword>
<evidence type="ECO:0000256" key="8">
    <source>
        <dbReference type="SAM" id="Phobius"/>
    </source>
</evidence>
<dbReference type="GeneID" id="86888109"/>
<dbReference type="RefSeq" id="WP_154771643.1">
    <property type="nucleotide sequence ID" value="NZ_JAXHPD010000012.1"/>
</dbReference>
<keyword evidence="6 8" id="KW-1133">Transmembrane helix</keyword>
<feature type="transmembrane region" description="Helical" evidence="8">
    <location>
        <begin position="193"/>
        <end position="211"/>
    </location>
</feature>
<evidence type="ECO:0000313" key="11">
    <source>
        <dbReference type="Proteomes" id="UP000473854"/>
    </source>
</evidence>
<evidence type="ECO:0000256" key="3">
    <source>
        <dbReference type="ARBA" id="ARBA00022448"/>
    </source>
</evidence>
<evidence type="ECO:0000256" key="6">
    <source>
        <dbReference type="ARBA" id="ARBA00022989"/>
    </source>
</evidence>
<protein>
    <submittedName>
        <fullName evidence="10">AEC family transporter</fullName>
    </submittedName>
</protein>
<comment type="subcellular location">
    <subcellularLocation>
        <location evidence="1">Cell membrane</location>
        <topology evidence="1">Multi-pass membrane protein</topology>
    </subcellularLocation>
</comment>
<organism evidence="10 11">
    <name type="scientific">Acinetobacter faecalis</name>
    <dbReference type="NCBI Taxonomy" id="2665161"/>
    <lineage>
        <taxon>Bacteria</taxon>
        <taxon>Pseudomonadati</taxon>
        <taxon>Pseudomonadota</taxon>
        <taxon>Gammaproteobacteria</taxon>
        <taxon>Moraxellales</taxon>
        <taxon>Moraxellaceae</taxon>
        <taxon>Acinetobacter</taxon>
    </lineage>
</organism>
<evidence type="ECO:0000313" key="9">
    <source>
        <dbReference type="EMBL" id="MDY6486558.1"/>
    </source>
</evidence>
<reference evidence="9 12" key="2">
    <citation type="submission" date="2023-11" db="EMBL/GenBank/DDBJ databases">
        <title>The common occurrence of Acinetobacte faecalis in cattle feces and its emended description.</title>
        <authorList>
            <person name="Kyselkova M."/>
            <person name="Xanthopoulou K."/>
            <person name="Shestivska V."/>
            <person name="Spanelova P."/>
            <person name="Maixnerova M."/>
            <person name="Higgins P.G."/>
            <person name="Nemec A."/>
        </authorList>
    </citation>
    <scope>NUCLEOTIDE SEQUENCE [LARGE SCALE GENOMIC DNA]</scope>
    <source>
        <strain evidence="9 12">ANC 7483</strain>
    </source>
</reference>
<dbReference type="GO" id="GO:0055085">
    <property type="term" value="P:transmembrane transport"/>
    <property type="evidence" value="ECO:0007669"/>
    <property type="project" value="InterPro"/>
</dbReference>
<feature type="transmembrane region" description="Helical" evidence="8">
    <location>
        <begin position="252"/>
        <end position="272"/>
    </location>
</feature>
<feature type="transmembrane region" description="Helical" evidence="8">
    <location>
        <begin position="165"/>
        <end position="186"/>
    </location>
</feature>
<evidence type="ECO:0000313" key="10">
    <source>
        <dbReference type="EMBL" id="MTD09969.1"/>
    </source>
</evidence>
<feature type="transmembrane region" description="Helical" evidence="8">
    <location>
        <begin position="278"/>
        <end position="301"/>
    </location>
</feature>
<reference evidence="10 11" key="1">
    <citation type="submission" date="2019-11" db="EMBL/GenBank/DDBJ databases">
        <authorList>
            <person name="An D."/>
        </authorList>
    </citation>
    <scope>NUCLEOTIDE SEQUENCE [LARGE SCALE GENOMIC DNA]</scope>
    <source>
        <strain evidence="10 11">YIM 103518</strain>
    </source>
</reference>
<dbReference type="Proteomes" id="UP001278995">
    <property type="component" value="Unassembled WGS sequence"/>
</dbReference>
<dbReference type="AlphaFoldDB" id="A0A6L6GBP8"/>
<evidence type="ECO:0000256" key="1">
    <source>
        <dbReference type="ARBA" id="ARBA00004651"/>
    </source>
</evidence>
<comment type="caution">
    <text evidence="10">The sequence shown here is derived from an EMBL/GenBank/DDBJ whole genome shotgun (WGS) entry which is preliminary data.</text>
</comment>
<feature type="transmembrane region" description="Helical" evidence="8">
    <location>
        <begin position="226"/>
        <end position="245"/>
    </location>
</feature>
<dbReference type="Pfam" id="PF03547">
    <property type="entry name" value="Mem_trans"/>
    <property type="match status" value="1"/>
</dbReference>
<proteinExistence type="inferred from homology"/>
<dbReference type="InterPro" id="IPR038770">
    <property type="entry name" value="Na+/solute_symporter_sf"/>
</dbReference>
<dbReference type="EMBL" id="WLYL01000001">
    <property type="protein sequence ID" value="MTD09969.1"/>
    <property type="molecule type" value="Genomic_DNA"/>
</dbReference>
<dbReference type="GO" id="GO:0005886">
    <property type="term" value="C:plasma membrane"/>
    <property type="evidence" value="ECO:0007669"/>
    <property type="project" value="UniProtKB-SubCell"/>
</dbReference>
<feature type="transmembrane region" description="Helical" evidence="8">
    <location>
        <begin position="66"/>
        <end position="84"/>
    </location>
</feature>
<dbReference type="PANTHER" id="PTHR36838:SF4">
    <property type="entry name" value="AUXIN EFFLUX CARRIER FAMILY PROTEIN"/>
    <property type="match status" value="1"/>
</dbReference>